<feature type="transmembrane region" description="Helical" evidence="1">
    <location>
        <begin position="39"/>
        <end position="58"/>
    </location>
</feature>
<feature type="transmembrane region" description="Helical" evidence="1">
    <location>
        <begin position="6"/>
        <end position="27"/>
    </location>
</feature>
<dbReference type="Proteomes" id="UP000191154">
    <property type="component" value="Unassembled WGS sequence"/>
</dbReference>
<keyword evidence="1" id="KW-0812">Transmembrane</keyword>
<gene>
    <name evidence="2" type="ORF">CLOSAC_04670</name>
</gene>
<dbReference type="EMBL" id="LZYZ01000001">
    <property type="protein sequence ID" value="OOM16196.1"/>
    <property type="molecule type" value="Genomic_DNA"/>
</dbReference>
<reference evidence="2 3" key="1">
    <citation type="submission" date="2016-05" db="EMBL/GenBank/DDBJ databases">
        <title>Microbial solvent formation.</title>
        <authorList>
            <person name="Poehlein A."/>
            <person name="Montoya Solano J.D."/>
            <person name="Flitsch S."/>
            <person name="Krabben P."/>
            <person name="Duerre P."/>
            <person name="Daniel R."/>
        </authorList>
    </citation>
    <scope>NUCLEOTIDE SEQUENCE [LARGE SCALE GENOMIC DNA]</scope>
    <source>
        <strain evidence="2 3">L1-8</strain>
    </source>
</reference>
<dbReference type="InterPro" id="IPR008407">
    <property type="entry name" value="Brnchd-chn_aa_trnsp_AzlD"/>
</dbReference>
<accession>A0A1S8NI93</accession>
<evidence type="ECO:0000313" key="2">
    <source>
        <dbReference type="EMBL" id="OOM16196.1"/>
    </source>
</evidence>
<organism evidence="2 3">
    <name type="scientific">Clostridium saccharobutylicum</name>
    <dbReference type="NCBI Taxonomy" id="169679"/>
    <lineage>
        <taxon>Bacteria</taxon>
        <taxon>Bacillati</taxon>
        <taxon>Bacillota</taxon>
        <taxon>Clostridia</taxon>
        <taxon>Eubacteriales</taxon>
        <taxon>Clostridiaceae</taxon>
        <taxon>Clostridium</taxon>
    </lineage>
</organism>
<dbReference type="AlphaFoldDB" id="A0A1S8NI93"/>
<evidence type="ECO:0000313" key="3">
    <source>
        <dbReference type="Proteomes" id="UP000191154"/>
    </source>
</evidence>
<keyword evidence="1" id="KW-1133">Transmembrane helix</keyword>
<keyword evidence="1" id="KW-0472">Membrane</keyword>
<proteinExistence type="predicted"/>
<name>A0A1S8NI93_CLOSA</name>
<dbReference type="RefSeq" id="WP_077863937.1">
    <property type="nucleotide sequence ID" value="NZ_LZYZ01000001.1"/>
</dbReference>
<protein>
    <submittedName>
        <fullName evidence="2">Branched-chain amino acid transport protein AzlD</fullName>
    </submittedName>
</protein>
<comment type="caution">
    <text evidence="2">The sequence shown here is derived from an EMBL/GenBank/DDBJ whole genome shotgun (WGS) entry which is preliminary data.</text>
</comment>
<evidence type="ECO:0000256" key="1">
    <source>
        <dbReference type="SAM" id="Phobius"/>
    </source>
</evidence>
<feature type="transmembrane region" description="Helical" evidence="1">
    <location>
        <begin position="88"/>
        <end position="106"/>
    </location>
</feature>
<dbReference type="Pfam" id="PF05437">
    <property type="entry name" value="AzlD"/>
    <property type="match status" value="1"/>
</dbReference>
<sequence>MNLYVWSVIIGGCIVTVIPRVLPITILSKIKLNRKVEEFLTYIPISILAALIAVEIFTDGSKLSVDRNYVELLGAIPTVLVALKKNNLLLTVLVGIISIGILRAILN</sequence>